<keyword evidence="3" id="KW-0813">Transport</keyword>
<keyword evidence="10" id="KW-0626">Porin</keyword>
<reference evidence="17 18" key="1">
    <citation type="submission" date="2017-08" db="EMBL/GenBank/DDBJ databases">
        <title>The complete genome sequence of Maribacter sp. B1, isolated from deep-sea sediment.</title>
        <authorList>
            <person name="Wu Y.-H."/>
            <person name="Cheng H."/>
            <person name="Xu X.-W."/>
        </authorList>
    </citation>
    <scope>NUCLEOTIDE SEQUENCE [LARGE SCALE GENOMIC DNA]</scope>
    <source>
        <strain evidence="17 18">B1</strain>
    </source>
</reference>
<accession>A0A223V055</accession>
<evidence type="ECO:0000256" key="4">
    <source>
        <dbReference type="ARBA" id="ARBA00022452"/>
    </source>
</evidence>
<keyword evidence="14" id="KW-0449">Lipoprotein</keyword>
<keyword evidence="7" id="KW-0732">Signal</keyword>
<dbReference type="InterPro" id="IPR054765">
    <property type="entry name" value="SLBB_dom"/>
</dbReference>
<feature type="domain" description="SLBB" evidence="16">
    <location>
        <begin position="143"/>
        <end position="221"/>
    </location>
</feature>
<dbReference type="OrthoDB" id="662756at2"/>
<keyword evidence="4" id="KW-1134">Transmembrane beta strand</keyword>
<evidence type="ECO:0000256" key="1">
    <source>
        <dbReference type="ARBA" id="ARBA00004571"/>
    </source>
</evidence>
<evidence type="ECO:0000256" key="6">
    <source>
        <dbReference type="ARBA" id="ARBA00022692"/>
    </source>
</evidence>
<evidence type="ECO:0000256" key="5">
    <source>
        <dbReference type="ARBA" id="ARBA00022597"/>
    </source>
</evidence>
<keyword evidence="6" id="KW-0812">Transmembrane</keyword>
<evidence type="ECO:0000313" key="17">
    <source>
        <dbReference type="EMBL" id="ASV28833.1"/>
    </source>
</evidence>
<dbReference type="GO" id="GO:0046930">
    <property type="term" value="C:pore complex"/>
    <property type="evidence" value="ECO:0007669"/>
    <property type="project" value="UniProtKB-KW"/>
</dbReference>
<evidence type="ECO:0000259" key="16">
    <source>
        <dbReference type="Pfam" id="PF22461"/>
    </source>
</evidence>
<evidence type="ECO:0000256" key="11">
    <source>
        <dbReference type="ARBA" id="ARBA00023136"/>
    </source>
</evidence>
<evidence type="ECO:0000259" key="15">
    <source>
        <dbReference type="Pfam" id="PF02563"/>
    </source>
</evidence>
<evidence type="ECO:0000256" key="9">
    <source>
        <dbReference type="ARBA" id="ARBA00023065"/>
    </source>
</evidence>
<evidence type="ECO:0000256" key="7">
    <source>
        <dbReference type="ARBA" id="ARBA00022729"/>
    </source>
</evidence>
<dbReference type="GO" id="GO:0015288">
    <property type="term" value="F:porin activity"/>
    <property type="evidence" value="ECO:0007669"/>
    <property type="project" value="UniProtKB-KW"/>
</dbReference>
<evidence type="ECO:0000256" key="10">
    <source>
        <dbReference type="ARBA" id="ARBA00023114"/>
    </source>
</evidence>
<evidence type="ECO:0000256" key="14">
    <source>
        <dbReference type="ARBA" id="ARBA00023288"/>
    </source>
</evidence>
<protein>
    <submittedName>
        <fullName evidence="17">Sugar transporter</fullName>
    </submittedName>
</protein>
<dbReference type="RefSeq" id="WP_094995468.1">
    <property type="nucleotide sequence ID" value="NZ_BMJL01000001.1"/>
</dbReference>
<dbReference type="Proteomes" id="UP000215244">
    <property type="component" value="Chromosome"/>
</dbReference>
<dbReference type="PANTHER" id="PTHR33619:SF3">
    <property type="entry name" value="POLYSACCHARIDE EXPORT PROTEIN GFCE-RELATED"/>
    <property type="match status" value="1"/>
</dbReference>
<name>A0A223V055_9FLAO</name>
<evidence type="ECO:0000256" key="3">
    <source>
        <dbReference type="ARBA" id="ARBA00022448"/>
    </source>
</evidence>
<dbReference type="GO" id="GO:0015159">
    <property type="term" value="F:polysaccharide transmembrane transporter activity"/>
    <property type="evidence" value="ECO:0007669"/>
    <property type="project" value="InterPro"/>
</dbReference>
<dbReference type="PROSITE" id="PS51257">
    <property type="entry name" value="PROKAR_LIPOPROTEIN"/>
    <property type="match status" value="1"/>
</dbReference>
<dbReference type="PANTHER" id="PTHR33619">
    <property type="entry name" value="POLYSACCHARIDE EXPORT PROTEIN GFCE-RELATED"/>
    <property type="match status" value="1"/>
</dbReference>
<evidence type="ECO:0000256" key="13">
    <source>
        <dbReference type="ARBA" id="ARBA00023237"/>
    </source>
</evidence>
<dbReference type="InterPro" id="IPR003715">
    <property type="entry name" value="Poly_export_N"/>
</dbReference>
<dbReference type="GO" id="GO:0009279">
    <property type="term" value="C:cell outer membrane"/>
    <property type="evidence" value="ECO:0007669"/>
    <property type="project" value="UniProtKB-SubCell"/>
</dbReference>
<comment type="similarity">
    <text evidence="2">Belongs to the BexD/CtrA/VexA family.</text>
</comment>
<keyword evidence="13" id="KW-0998">Cell outer membrane</keyword>
<keyword evidence="9" id="KW-0406">Ion transport</keyword>
<dbReference type="Gene3D" id="3.10.560.10">
    <property type="entry name" value="Outer membrane lipoprotein wza domain like"/>
    <property type="match status" value="1"/>
</dbReference>
<keyword evidence="11" id="KW-0472">Membrane</keyword>
<dbReference type="Pfam" id="PF02563">
    <property type="entry name" value="Poly_export"/>
    <property type="match status" value="1"/>
</dbReference>
<organism evidence="17 18">
    <name type="scientific">Maribacter cobaltidurans</name>
    <dbReference type="NCBI Taxonomy" id="1178778"/>
    <lineage>
        <taxon>Bacteria</taxon>
        <taxon>Pseudomonadati</taxon>
        <taxon>Bacteroidota</taxon>
        <taxon>Flavobacteriia</taxon>
        <taxon>Flavobacteriales</taxon>
        <taxon>Flavobacteriaceae</taxon>
        <taxon>Maribacter</taxon>
    </lineage>
</organism>
<feature type="domain" description="Polysaccharide export protein N-terminal" evidence="15">
    <location>
        <begin position="47"/>
        <end position="138"/>
    </location>
</feature>
<dbReference type="Gene3D" id="3.30.1950.10">
    <property type="entry name" value="wza like domain"/>
    <property type="match status" value="1"/>
</dbReference>
<keyword evidence="12" id="KW-0564">Palmitate</keyword>
<keyword evidence="18" id="KW-1185">Reference proteome</keyword>
<keyword evidence="8" id="KW-0625">Polysaccharide transport</keyword>
<dbReference type="EMBL" id="CP022957">
    <property type="protein sequence ID" value="ASV28833.1"/>
    <property type="molecule type" value="Genomic_DNA"/>
</dbReference>
<dbReference type="Pfam" id="PF22461">
    <property type="entry name" value="SLBB_2"/>
    <property type="match status" value="1"/>
</dbReference>
<dbReference type="AlphaFoldDB" id="A0A223V055"/>
<proteinExistence type="inferred from homology"/>
<gene>
    <name evidence="17" type="ORF">CJ263_00520</name>
</gene>
<evidence type="ECO:0000313" key="18">
    <source>
        <dbReference type="Proteomes" id="UP000215244"/>
    </source>
</evidence>
<sequence length="259" mass="28881">MKLPHYSKILRFFVIVIVFSLASCASQRDVVYFQGIGDYETKITENSHEQTFKVDDLIEIHVSTLDPEASLPFNLYSGVQDAGGRPEKIDYIVSKDGFIDFPVIGSVKVVGLSPQETKVILREKLTPYLKDPIINIRLKNFTVTILGEVKSPGTYPVNGEQITILEALGLANDLTIKGKRENVMVIRDFNGTKVYHRIDLTNKEALNSPVYYLTQNDVIYVEPNRSAVTSSALDNRASIWVSVASVLITSTVLLITRAN</sequence>
<evidence type="ECO:0000256" key="8">
    <source>
        <dbReference type="ARBA" id="ARBA00023047"/>
    </source>
</evidence>
<dbReference type="KEGG" id="marb:CJ263_00520"/>
<dbReference type="GO" id="GO:0006811">
    <property type="term" value="P:monoatomic ion transport"/>
    <property type="evidence" value="ECO:0007669"/>
    <property type="project" value="UniProtKB-KW"/>
</dbReference>
<comment type="subcellular location">
    <subcellularLocation>
        <location evidence="1">Cell outer membrane</location>
        <topology evidence="1">Multi-pass membrane protein</topology>
    </subcellularLocation>
</comment>
<keyword evidence="5 17" id="KW-0762">Sugar transport</keyword>
<dbReference type="InterPro" id="IPR049712">
    <property type="entry name" value="Poly_export"/>
</dbReference>
<evidence type="ECO:0000256" key="12">
    <source>
        <dbReference type="ARBA" id="ARBA00023139"/>
    </source>
</evidence>
<evidence type="ECO:0000256" key="2">
    <source>
        <dbReference type="ARBA" id="ARBA00009450"/>
    </source>
</evidence>